<keyword evidence="4" id="KW-1278">Translocase</keyword>
<dbReference type="InterPro" id="IPR027417">
    <property type="entry name" value="P-loop_NTPase"/>
</dbReference>
<proteinExistence type="predicted"/>
<dbReference type="EMBL" id="FNRT01000002">
    <property type="protein sequence ID" value="SEC95228.1"/>
    <property type="molecule type" value="Genomic_DNA"/>
</dbReference>
<name>A0A1H4WR69_9ACTN</name>
<dbReference type="OrthoDB" id="5296765at2"/>
<dbReference type="AlphaFoldDB" id="A0A1H4WR69"/>
<dbReference type="InterPro" id="IPR017871">
    <property type="entry name" value="ABC_transporter-like_CS"/>
</dbReference>
<sequence>MSRLALRLSGVSARLGDREVLRDVDLEVPVGARLGVVGVNGAGKSTLLRVLAGALCPSEGTAYLADESGELRDLHRTSARDRARRLAFVPQEELVSAELLVGEMVALGRVPRTRPWSRGGSDERAIVVASLEAVGLADRIDDPCDQLSGGEKRRAVLARGLAQQCPLMLLDEPTNHLDVAWQQRLLHTVAREAQTLVVTIHDLDLALRSFDQVAVVGWPEGRDRATSPATLVAVGRPSDVLGAARIEEQFAVGSVQVAHPHLEQSHLLIHHLPEPHLREDTP</sequence>
<keyword evidence="7" id="KW-1185">Reference proteome</keyword>
<dbReference type="InterPro" id="IPR003593">
    <property type="entry name" value="AAA+_ATPase"/>
</dbReference>
<dbReference type="Gene3D" id="3.40.50.300">
    <property type="entry name" value="P-loop containing nucleotide triphosphate hydrolases"/>
    <property type="match status" value="1"/>
</dbReference>
<evidence type="ECO:0000256" key="2">
    <source>
        <dbReference type="ARBA" id="ARBA00022741"/>
    </source>
</evidence>
<dbReference type="PANTHER" id="PTHR42794:SF1">
    <property type="entry name" value="HEMIN IMPORT ATP-BINDING PROTEIN HMUV"/>
    <property type="match status" value="1"/>
</dbReference>
<accession>A0A1H4WR69</accession>
<dbReference type="Pfam" id="PF00005">
    <property type="entry name" value="ABC_tran"/>
    <property type="match status" value="1"/>
</dbReference>
<dbReference type="SMART" id="SM00382">
    <property type="entry name" value="AAA"/>
    <property type="match status" value="1"/>
</dbReference>
<gene>
    <name evidence="6" type="ORF">SAMN04489844_3328</name>
</gene>
<evidence type="ECO:0000313" key="6">
    <source>
        <dbReference type="EMBL" id="SEC95228.1"/>
    </source>
</evidence>
<dbReference type="GO" id="GO:0016887">
    <property type="term" value="F:ATP hydrolysis activity"/>
    <property type="evidence" value="ECO:0007669"/>
    <property type="project" value="InterPro"/>
</dbReference>
<reference evidence="7" key="1">
    <citation type="submission" date="2016-10" db="EMBL/GenBank/DDBJ databases">
        <authorList>
            <person name="Varghese N."/>
            <person name="Submissions S."/>
        </authorList>
    </citation>
    <scope>NUCLEOTIDE SEQUENCE [LARGE SCALE GENOMIC DNA]</scope>
    <source>
        <strain evidence="7">DSM 22017</strain>
    </source>
</reference>
<evidence type="ECO:0000256" key="4">
    <source>
        <dbReference type="ARBA" id="ARBA00022967"/>
    </source>
</evidence>
<dbReference type="InterPro" id="IPR003439">
    <property type="entry name" value="ABC_transporter-like_ATP-bd"/>
</dbReference>
<dbReference type="STRING" id="402596.SAMN04489844_3328"/>
<evidence type="ECO:0000259" key="5">
    <source>
        <dbReference type="PROSITE" id="PS50893"/>
    </source>
</evidence>
<keyword evidence="2" id="KW-0547">Nucleotide-binding</keyword>
<feature type="domain" description="ABC transporter" evidence="5">
    <location>
        <begin position="6"/>
        <end position="243"/>
    </location>
</feature>
<dbReference type="Proteomes" id="UP000198742">
    <property type="component" value="Unassembled WGS sequence"/>
</dbReference>
<organism evidence="6 7">
    <name type="scientific">Nocardioides exalbidus</name>
    <dbReference type="NCBI Taxonomy" id="402596"/>
    <lineage>
        <taxon>Bacteria</taxon>
        <taxon>Bacillati</taxon>
        <taxon>Actinomycetota</taxon>
        <taxon>Actinomycetes</taxon>
        <taxon>Propionibacteriales</taxon>
        <taxon>Nocardioidaceae</taxon>
        <taxon>Nocardioides</taxon>
    </lineage>
</organism>
<keyword evidence="3 6" id="KW-0067">ATP-binding</keyword>
<protein>
    <submittedName>
        <fullName evidence="6">Iron complex transport system ATP-binding protein</fullName>
    </submittedName>
</protein>
<dbReference type="PROSITE" id="PS00211">
    <property type="entry name" value="ABC_TRANSPORTER_1"/>
    <property type="match status" value="1"/>
</dbReference>
<evidence type="ECO:0000256" key="1">
    <source>
        <dbReference type="ARBA" id="ARBA00022448"/>
    </source>
</evidence>
<dbReference type="PANTHER" id="PTHR42794">
    <property type="entry name" value="HEMIN IMPORT ATP-BINDING PROTEIN HMUV"/>
    <property type="match status" value="1"/>
</dbReference>
<keyword evidence="1" id="KW-0813">Transport</keyword>
<dbReference type="GO" id="GO:0005524">
    <property type="term" value="F:ATP binding"/>
    <property type="evidence" value="ECO:0007669"/>
    <property type="project" value="UniProtKB-KW"/>
</dbReference>
<evidence type="ECO:0000313" key="7">
    <source>
        <dbReference type="Proteomes" id="UP000198742"/>
    </source>
</evidence>
<dbReference type="CDD" id="cd03214">
    <property type="entry name" value="ABC_Iron-Siderophores_B12_Hemin"/>
    <property type="match status" value="1"/>
</dbReference>
<dbReference type="SUPFAM" id="SSF52540">
    <property type="entry name" value="P-loop containing nucleoside triphosphate hydrolases"/>
    <property type="match status" value="1"/>
</dbReference>
<dbReference type="PROSITE" id="PS50893">
    <property type="entry name" value="ABC_TRANSPORTER_2"/>
    <property type="match status" value="1"/>
</dbReference>
<evidence type="ECO:0000256" key="3">
    <source>
        <dbReference type="ARBA" id="ARBA00022840"/>
    </source>
</evidence>